<evidence type="ECO:0000256" key="1">
    <source>
        <dbReference type="ARBA" id="ARBA00006484"/>
    </source>
</evidence>
<dbReference type="Proteomes" id="UP000236743">
    <property type="component" value="Unassembled WGS sequence"/>
</dbReference>
<proteinExistence type="inferred from homology"/>
<dbReference type="InterPro" id="IPR002347">
    <property type="entry name" value="SDR_fam"/>
</dbReference>
<evidence type="ECO:0000313" key="2">
    <source>
        <dbReference type="EMBL" id="SEF45805.1"/>
    </source>
</evidence>
<dbReference type="PRINTS" id="PR00080">
    <property type="entry name" value="SDRFAMILY"/>
</dbReference>
<organism evidence="2 3">
    <name type="scientific">Bosea lathyri</name>
    <dbReference type="NCBI Taxonomy" id="1036778"/>
    <lineage>
        <taxon>Bacteria</taxon>
        <taxon>Pseudomonadati</taxon>
        <taxon>Pseudomonadota</taxon>
        <taxon>Alphaproteobacteria</taxon>
        <taxon>Hyphomicrobiales</taxon>
        <taxon>Boseaceae</taxon>
        <taxon>Bosea</taxon>
    </lineage>
</organism>
<keyword evidence="3" id="KW-1185">Reference proteome</keyword>
<dbReference type="OrthoDB" id="9804774at2"/>
<dbReference type="InterPro" id="IPR050259">
    <property type="entry name" value="SDR"/>
</dbReference>
<gene>
    <name evidence="2" type="ORF">SAMN04488115_101148</name>
</gene>
<protein>
    <submittedName>
        <fullName evidence="2">Gluconate 5-dehydrogenase</fullName>
    </submittedName>
</protein>
<dbReference type="Pfam" id="PF13561">
    <property type="entry name" value="adh_short_C2"/>
    <property type="match status" value="1"/>
</dbReference>
<accession>A0A1H5S5C6</accession>
<comment type="similarity">
    <text evidence="1">Belongs to the short-chain dehydrogenases/reductases (SDR) family.</text>
</comment>
<sequence>MSSELFSLQGRVALVTGAARGIGWKIAQSVASAGAHVVVNDLDEGAVAARATELREAGFSASHAAFDVTDEAGVNAGVAGIVADRGAVDILVNNAGIQRRKMFHEFSYAEWRAVIDTHLNGSFLVTRAVVPGMIERKFGRIIMLGSIAVQQPKQALSAYAAAKGGLTSLVRALAVELGQHGITANALAPGFIATEFTRALQDDEVFTRNMLARVPSGRWGEPGDLAPAVIYLASPAGAFVNGSILTVDGGFLAAG</sequence>
<evidence type="ECO:0000313" key="3">
    <source>
        <dbReference type="Proteomes" id="UP000236743"/>
    </source>
</evidence>
<dbReference type="NCBIfam" id="NF009466">
    <property type="entry name" value="PRK12826.1-2"/>
    <property type="match status" value="1"/>
</dbReference>
<dbReference type="PANTHER" id="PTHR42879:SF2">
    <property type="entry name" value="3-OXOACYL-[ACYL-CARRIER-PROTEIN] REDUCTASE FABG"/>
    <property type="match status" value="1"/>
</dbReference>
<dbReference type="InterPro" id="IPR036291">
    <property type="entry name" value="NAD(P)-bd_dom_sf"/>
</dbReference>
<dbReference type="FunFam" id="3.40.50.720:FF:000084">
    <property type="entry name" value="Short-chain dehydrogenase reductase"/>
    <property type="match status" value="1"/>
</dbReference>
<dbReference type="SUPFAM" id="SSF51735">
    <property type="entry name" value="NAD(P)-binding Rossmann-fold domains"/>
    <property type="match status" value="1"/>
</dbReference>
<dbReference type="AlphaFoldDB" id="A0A1H5S5C6"/>
<dbReference type="PRINTS" id="PR00081">
    <property type="entry name" value="GDHRDH"/>
</dbReference>
<dbReference type="EMBL" id="FNUY01000001">
    <property type="protein sequence ID" value="SEF45805.1"/>
    <property type="molecule type" value="Genomic_DNA"/>
</dbReference>
<dbReference type="PANTHER" id="PTHR42879">
    <property type="entry name" value="3-OXOACYL-(ACYL-CARRIER-PROTEIN) REDUCTASE"/>
    <property type="match status" value="1"/>
</dbReference>
<name>A0A1H5S5C6_9HYPH</name>
<dbReference type="RefSeq" id="WP_103870567.1">
    <property type="nucleotide sequence ID" value="NZ_FNUY01000001.1"/>
</dbReference>
<dbReference type="PROSITE" id="PS00061">
    <property type="entry name" value="ADH_SHORT"/>
    <property type="match status" value="1"/>
</dbReference>
<dbReference type="Gene3D" id="3.40.50.720">
    <property type="entry name" value="NAD(P)-binding Rossmann-like Domain"/>
    <property type="match status" value="1"/>
</dbReference>
<reference evidence="2 3" key="1">
    <citation type="submission" date="2016-10" db="EMBL/GenBank/DDBJ databases">
        <authorList>
            <person name="de Groot N.N."/>
        </authorList>
    </citation>
    <scope>NUCLEOTIDE SEQUENCE [LARGE SCALE GENOMIC DNA]</scope>
    <source>
        <strain evidence="2 3">DSM 26656</strain>
    </source>
</reference>
<dbReference type="GO" id="GO:0032787">
    <property type="term" value="P:monocarboxylic acid metabolic process"/>
    <property type="evidence" value="ECO:0007669"/>
    <property type="project" value="UniProtKB-ARBA"/>
</dbReference>
<dbReference type="InterPro" id="IPR020904">
    <property type="entry name" value="Sc_DH/Rdtase_CS"/>
</dbReference>